<evidence type="ECO:0000313" key="1">
    <source>
        <dbReference type="EMBL" id="CAB9505625.1"/>
    </source>
</evidence>
<protein>
    <submittedName>
        <fullName evidence="1">Uncharacterized protein</fullName>
    </submittedName>
</protein>
<organism evidence="1 2">
    <name type="scientific">Seminavis robusta</name>
    <dbReference type="NCBI Taxonomy" id="568900"/>
    <lineage>
        <taxon>Eukaryota</taxon>
        <taxon>Sar</taxon>
        <taxon>Stramenopiles</taxon>
        <taxon>Ochrophyta</taxon>
        <taxon>Bacillariophyta</taxon>
        <taxon>Bacillariophyceae</taxon>
        <taxon>Bacillariophycidae</taxon>
        <taxon>Naviculales</taxon>
        <taxon>Naviculaceae</taxon>
        <taxon>Seminavis</taxon>
    </lineage>
</organism>
<name>A0A9N8DRY6_9STRA</name>
<proteinExistence type="predicted"/>
<evidence type="ECO:0000313" key="2">
    <source>
        <dbReference type="Proteomes" id="UP001153069"/>
    </source>
</evidence>
<gene>
    <name evidence="1" type="ORF">SEMRO_237_G095410.1</name>
</gene>
<dbReference type="Proteomes" id="UP001153069">
    <property type="component" value="Unassembled WGS sequence"/>
</dbReference>
<sequence>MLRGWNQKSVNRDASWPVHGQRRIRALFNLCSKDTSQDDGGRRDECSVVFVARHPSCIFIWQAPSEGRGGLSSPRPPNENFTATHNVETTLITWQAILNLMGRSQKRTTELQGEAMDEREFLSQEEETVGFSMDHFQAIKSLVFCYFGAHDAGAELAIKKGDIYLKKSPGGPVGSVDCFCRSVSLYDAARKHKRKRRFCRKHAVAARSTMRAIARNDLALANERLADYLLSSSKLNDGDREDARFRLEKAIECYTDWGALEKAELLPPKLEDLKNQLSAAFEETATSQCL</sequence>
<comment type="caution">
    <text evidence="1">The sequence shown here is derived from an EMBL/GenBank/DDBJ whole genome shotgun (WGS) entry which is preliminary data.</text>
</comment>
<reference evidence="1" key="1">
    <citation type="submission" date="2020-06" db="EMBL/GenBank/DDBJ databases">
        <authorList>
            <consortium name="Plant Systems Biology data submission"/>
        </authorList>
    </citation>
    <scope>NUCLEOTIDE SEQUENCE</scope>
    <source>
        <strain evidence="1">D6</strain>
    </source>
</reference>
<dbReference type="EMBL" id="CAICTM010000236">
    <property type="protein sequence ID" value="CAB9505625.1"/>
    <property type="molecule type" value="Genomic_DNA"/>
</dbReference>
<dbReference type="AlphaFoldDB" id="A0A9N8DRY6"/>
<accession>A0A9N8DRY6</accession>
<keyword evidence="2" id="KW-1185">Reference proteome</keyword>